<dbReference type="Gene3D" id="1.20.5.3310">
    <property type="match status" value="1"/>
</dbReference>
<dbReference type="GO" id="GO:0008320">
    <property type="term" value="F:protein transmembrane transporter activity"/>
    <property type="evidence" value="ECO:0007669"/>
    <property type="project" value="UniProtKB-UniRule"/>
</dbReference>
<proteinExistence type="inferred from homology"/>
<dbReference type="Pfam" id="PF02416">
    <property type="entry name" value="TatA_B_E"/>
    <property type="match status" value="1"/>
</dbReference>
<dbReference type="Proteomes" id="UP000245629">
    <property type="component" value="Chromosome 2"/>
</dbReference>
<evidence type="ECO:0000256" key="2">
    <source>
        <dbReference type="ARBA" id="ARBA00022448"/>
    </source>
</evidence>
<dbReference type="KEGG" id="azz:DEW08_09185"/>
<name>A0A2S2CPG4_9PROT</name>
<evidence type="ECO:0000256" key="8">
    <source>
        <dbReference type="ARBA" id="ARBA00023136"/>
    </source>
</evidence>
<keyword evidence="3 9" id="KW-1003">Cell membrane</keyword>
<dbReference type="NCBIfam" id="NF002402">
    <property type="entry name" value="PRK01470.1"/>
    <property type="match status" value="1"/>
</dbReference>
<comment type="subcellular location">
    <subcellularLocation>
        <location evidence="1 9">Cell membrane</location>
        <topology evidence="1 9">Single-pass membrane protein</topology>
    </subcellularLocation>
</comment>
<dbReference type="AlphaFoldDB" id="A0A2S2CPG4"/>
<dbReference type="GO" id="GO:0043953">
    <property type="term" value="P:protein transport by the Tat complex"/>
    <property type="evidence" value="ECO:0007669"/>
    <property type="project" value="UniProtKB-UniRule"/>
</dbReference>
<evidence type="ECO:0000256" key="3">
    <source>
        <dbReference type="ARBA" id="ARBA00022475"/>
    </source>
</evidence>
<evidence type="ECO:0000256" key="9">
    <source>
        <dbReference type="HAMAP-Rule" id="MF_00236"/>
    </source>
</evidence>
<dbReference type="NCBIfam" id="TIGR01411">
    <property type="entry name" value="tatAE"/>
    <property type="match status" value="1"/>
</dbReference>
<keyword evidence="5 9" id="KW-0653">Protein transport</keyword>
<dbReference type="EMBL" id="CP029353">
    <property type="protein sequence ID" value="AWK86391.1"/>
    <property type="molecule type" value="Genomic_DNA"/>
</dbReference>
<dbReference type="OrthoDB" id="7161179at2"/>
<comment type="subunit">
    <text evidence="9">The Tat system comprises two distinct complexes: a TatABC complex, containing multiple copies of TatA, TatB and TatC subunits, and a separate TatA complex, containing only TatA subunits. Substrates initially bind to the TatABC complex, which probably triggers association of the separate TatA complex to form the active translocon.</text>
</comment>
<dbReference type="InterPro" id="IPR006312">
    <property type="entry name" value="TatA/E"/>
</dbReference>
<keyword evidence="12" id="KW-1185">Reference proteome</keyword>
<dbReference type="RefSeq" id="WP_109326443.1">
    <property type="nucleotide sequence ID" value="NZ_CP029353.1"/>
</dbReference>
<dbReference type="HAMAP" id="MF_00236">
    <property type="entry name" value="TatA_E"/>
    <property type="match status" value="1"/>
</dbReference>
<evidence type="ECO:0000256" key="10">
    <source>
        <dbReference type="SAM" id="MobiDB-lite"/>
    </source>
</evidence>
<evidence type="ECO:0000313" key="11">
    <source>
        <dbReference type="EMBL" id="AWK86391.1"/>
    </source>
</evidence>
<dbReference type="GO" id="GO:0033281">
    <property type="term" value="C:TAT protein transport complex"/>
    <property type="evidence" value="ECO:0007669"/>
    <property type="project" value="UniProtKB-UniRule"/>
</dbReference>
<dbReference type="NCBIfam" id="NF001940">
    <property type="entry name" value="PRK00720.1"/>
    <property type="match status" value="1"/>
</dbReference>
<dbReference type="PANTHER" id="PTHR42982">
    <property type="entry name" value="SEC-INDEPENDENT PROTEIN TRANSLOCASE PROTEIN TATA"/>
    <property type="match status" value="1"/>
</dbReference>
<keyword evidence="2 9" id="KW-0813">Transport</keyword>
<protein>
    <recommendedName>
        <fullName evidence="9">Sec-independent protein translocase protein TatA</fullName>
    </recommendedName>
</protein>
<keyword evidence="6 9" id="KW-1133">Transmembrane helix</keyword>
<dbReference type="InterPro" id="IPR003369">
    <property type="entry name" value="TatA/B/E"/>
</dbReference>
<evidence type="ECO:0000313" key="12">
    <source>
        <dbReference type="Proteomes" id="UP000245629"/>
    </source>
</evidence>
<keyword evidence="8 9" id="KW-0472">Membrane</keyword>
<sequence length="108" mass="10938">MGSFSIWHWLVVLVIVLLLFGAGKLPNVMGDLAKGIKAFKAGMKDEDEGDSTAAPAPTVQNQTAQQAAVPPAAPAAAPAAPAATATPAAPQPVQPQTVQADQNRTAQG</sequence>
<feature type="transmembrane region" description="Helical" evidence="9">
    <location>
        <begin position="6"/>
        <end position="25"/>
    </location>
</feature>
<comment type="similarity">
    <text evidence="9">Belongs to the TatA/E family.</text>
</comment>
<evidence type="ECO:0000256" key="4">
    <source>
        <dbReference type="ARBA" id="ARBA00022692"/>
    </source>
</evidence>
<evidence type="ECO:0000256" key="7">
    <source>
        <dbReference type="ARBA" id="ARBA00023010"/>
    </source>
</evidence>
<keyword evidence="7 9" id="KW-0811">Translocation</keyword>
<feature type="region of interest" description="Disordered" evidence="10">
    <location>
        <begin position="44"/>
        <end position="108"/>
    </location>
</feature>
<reference evidence="12" key="1">
    <citation type="submission" date="2018-05" db="EMBL/GenBank/DDBJ databases">
        <title>Azospirillum thermophila sp. nov., a novel isolated from hot spring.</title>
        <authorList>
            <person name="Zhao Z."/>
        </authorList>
    </citation>
    <scope>NUCLEOTIDE SEQUENCE [LARGE SCALE GENOMIC DNA]</scope>
    <source>
        <strain evidence="12">CFH 70021</strain>
    </source>
</reference>
<feature type="compositionally biased region" description="Low complexity" evidence="10">
    <location>
        <begin position="52"/>
        <end position="88"/>
    </location>
</feature>
<evidence type="ECO:0000256" key="1">
    <source>
        <dbReference type="ARBA" id="ARBA00004162"/>
    </source>
</evidence>
<accession>A0A2S2CPG4</accession>
<comment type="function">
    <text evidence="9">Part of the twin-arginine translocation (Tat) system that transports large folded proteins containing a characteristic twin-arginine motif in their signal peptide across membranes. TatA could form the protein-conducting channel of the Tat system.</text>
</comment>
<dbReference type="PANTHER" id="PTHR42982:SF1">
    <property type="entry name" value="SEC-INDEPENDENT PROTEIN TRANSLOCASE PROTEIN TATA"/>
    <property type="match status" value="1"/>
</dbReference>
<gene>
    <name evidence="9" type="primary">tatA</name>
    <name evidence="11" type="ORF">DEW08_09185</name>
</gene>
<organism evidence="11 12">
    <name type="scientific">Azospirillum thermophilum</name>
    <dbReference type="NCBI Taxonomy" id="2202148"/>
    <lineage>
        <taxon>Bacteria</taxon>
        <taxon>Pseudomonadati</taxon>
        <taxon>Pseudomonadota</taxon>
        <taxon>Alphaproteobacteria</taxon>
        <taxon>Rhodospirillales</taxon>
        <taxon>Azospirillaceae</taxon>
        <taxon>Azospirillum</taxon>
    </lineage>
</organism>
<keyword evidence="4 9" id="KW-0812">Transmembrane</keyword>
<evidence type="ECO:0000256" key="5">
    <source>
        <dbReference type="ARBA" id="ARBA00022927"/>
    </source>
</evidence>
<evidence type="ECO:0000256" key="6">
    <source>
        <dbReference type="ARBA" id="ARBA00022989"/>
    </source>
</evidence>